<feature type="transmembrane region" description="Helical" evidence="1">
    <location>
        <begin position="68"/>
        <end position="92"/>
    </location>
</feature>
<accession>A0A1E2RV38</accession>
<protein>
    <submittedName>
        <fullName evidence="2">Uncharacterized protein</fullName>
    </submittedName>
</protein>
<keyword evidence="1" id="KW-0472">Membrane</keyword>
<proteinExistence type="predicted"/>
<keyword evidence="1" id="KW-1133">Transmembrane helix</keyword>
<keyword evidence="3" id="KW-1185">Reference proteome</keyword>
<reference evidence="2 3" key="1">
    <citation type="submission" date="2016-07" db="EMBL/GenBank/DDBJ databases">
        <title>Draft genome sequence of Methyloligella halotolerans C2T (VKM B-2706T=CCUG 61687T=DSM 25045T), a halotolerant polyhydroxybutyrate accumulating methylotroph.</title>
        <authorList>
            <person name="Vasilenko O.V."/>
            <person name="Doronina N.V."/>
            <person name="Poroshina M.N."/>
            <person name="Tarlachkov S.V."/>
            <person name="Trotsenko Y.A."/>
        </authorList>
    </citation>
    <scope>NUCLEOTIDE SEQUENCE [LARGE SCALE GENOMIC DNA]</scope>
    <source>
        <strain evidence="2 3">VKM B-2706</strain>
    </source>
</reference>
<comment type="caution">
    <text evidence="2">The sequence shown here is derived from an EMBL/GenBank/DDBJ whole genome shotgun (WGS) entry which is preliminary data.</text>
</comment>
<gene>
    <name evidence="2" type="ORF">A7A08_03123</name>
</gene>
<evidence type="ECO:0000313" key="3">
    <source>
        <dbReference type="Proteomes" id="UP000095087"/>
    </source>
</evidence>
<dbReference type="EMBL" id="MASI01000012">
    <property type="protein sequence ID" value="ODA65980.1"/>
    <property type="molecule type" value="Genomic_DNA"/>
</dbReference>
<keyword evidence="1" id="KW-0812">Transmembrane</keyword>
<dbReference type="Proteomes" id="UP000095087">
    <property type="component" value="Unassembled WGS sequence"/>
</dbReference>
<dbReference type="AlphaFoldDB" id="A0A1E2RV38"/>
<organism evidence="2 3">
    <name type="scientific">Methyloligella halotolerans</name>
    <dbReference type="NCBI Taxonomy" id="1177755"/>
    <lineage>
        <taxon>Bacteria</taxon>
        <taxon>Pseudomonadati</taxon>
        <taxon>Pseudomonadota</taxon>
        <taxon>Alphaproteobacteria</taxon>
        <taxon>Hyphomicrobiales</taxon>
        <taxon>Hyphomicrobiaceae</taxon>
        <taxon>Methyloligella</taxon>
    </lineage>
</organism>
<evidence type="ECO:0000313" key="2">
    <source>
        <dbReference type="EMBL" id="ODA65980.1"/>
    </source>
</evidence>
<sequence length="182" mass="20180">MELSRNRERQERHVAGALRSAYLIPKLANGKLRLAEQRKARNLSGYKLFSTYRNQNVREKPPMRNLGILQQATAALGAIALAFVLTTGAALAEHHFVGKYKTVDTEGKPMTISLMDDGKASGERSGESLSGTWKEKKSAAVISWADGWTTKIKMKGDTFVKSAWKGEKPKDKMKTDAVEKVE</sequence>
<evidence type="ECO:0000256" key="1">
    <source>
        <dbReference type="SAM" id="Phobius"/>
    </source>
</evidence>
<name>A0A1E2RV38_9HYPH</name>